<protein>
    <submittedName>
        <fullName evidence="1">Uncharacterized protein</fullName>
    </submittedName>
</protein>
<accession>A0AA39MF88</accession>
<dbReference type="Proteomes" id="UP001175226">
    <property type="component" value="Unassembled WGS sequence"/>
</dbReference>
<sequence>FVDVEDQKLWMPSDFEADMRGESCRVGLSGTEESLRVAQCLDALETIRSSQRTIRSFLAFRNRNLWGQAQMTRAAATVQRQMVRSHFAVEKYNRARVALFSLRGPGDWESRLRILKPEDVQSFQGSDFNPDVLMAVGEGRWVMSWIWLVEGGLGDGSDEDLIEAARAEWLKSRAQVARWSEEVQLLEEEMQCVEVTLAHKADWWEAKREGLAGMVAPEVAEGVSAYADKQAAILRHLAVSFAMLWGRIGNYEEEEWVDEEDAESDVVVLPDVDNFD</sequence>
<proteinExistence type="predicted"/>
<reference evidence="1" key="1">
    <citation type="submission" date="2023-06" db="EMBL/GenBank/DDBJ databases">
        <authorList>
            <consortium name="Lawrence Berkeley National Laboratory"/>
            <person name="Ahrendt S."/>
            <person name="Sahu N."/>
            <person name="Indic B."/>
            <person name="Wong-Bajracharya J."/>
            <person name="Merenyi Z."/>
            <person name="Ke H.-M."/>
            <person name="Monk M."/>
            <person name="Kocsube S."/>
            <person name="Drula E."/>
            <person name="Lipzen A."/>
            <person name="Balint B."/>
            <person name="Henrissat B."/>
            <person name="Andreopoulos B."/>
            <person name="Martin F.M."/>
            <person name="Harder C.B."/>
            <person name="Rigling D."/>
            <person name="Ford K.L."/>
            <person name="Foster G.D."/>
            <person name="Pangilinan J."/>
            <person name="Papanicolaou A."/>
            <person name="Barry K."/>
            <person name="LaButti K."/>
            <person name="Viragh M."/>
            <person name="Koriabine M."/>
            <person name="Yan M."/>
            <person name="Riley R."/>
            <person name="Champramary S."/>
            <person name="Plett K.L."/>
            <person name="Tsai I.J."/>
            <person name="Slot J."/>
            <person name="Sipos G."/>
            <person name="Plett J."/>
            <person name="Nagy L.G."/>
            <person name="Grigoriev I.V."/>
        </authorList>
    </citation>
    <scope>NUCLEOTIDE SEQUENCE</scope>
    <source>
        <strain evidence="1">FPL87.14</strain>
    </source>
</reference>
<dbReference type="AlphaFoldDB" id="A0AA39MF88"/>
<gene>
    <name evidence="1" type="ORF">EV421DRAFT_1719756</name>
</gene>
<comment type="caution">
    <text evidence="1">The sequence shown here is derived from an EMBL/GenBank/DDBJ whole genome shotgun (WGS) entry which is preliminary data.</text>
</comment>
<keyword evidence="2" id="KW-1185">Reference proteome</keyword>
<organism evidence="1 2">
    <name type="scientific">Armillaria borealis</name>
    <dbReference type="NCBI Taxonomy" id="47425"/>
    <lineage>
        <taxon>Eukaryota</taxon>
        <taxon>Fungi</taxon>
        <taxon>Dikarya</taxon>
        <taxon>Basidiomycota</taxon>
        <taxon>Agaricomycotina</taxon>
        <taxon>Agaricomycetes</taxon>
        <taxon>Agaricomycetidae</taxon>
        <taxon>Agaricales</taxon>
        <taxon>Marasmiineae</taxon>
        <taxon>Physalacriaceae</taxon>
        <taxon>Armillaria</taxon>
    </lineage>
</organism>
<dbReference type="EMBL" id="JAUEPT010000100">
    <property type="protein sequence ID" value="KAK0432107.1"/>
    <property type="molecule type" value="Genomic_DNA"/>
</dbReference>
<evidence type="ECO:0000313" key="2">
    <source>
        <dbReference type="Proteomes" id="UP001175226"/>
    </source>
</evidence>
<feature type="non-terminal residue" evidence="1">
    <location>
        <position position="1"/>
    </location>
</feature>
<evidence type="ECO:0000313" key="1">
    <source>
        <dbReference type="EMBL" id="KAK0432107.1"/>
    </source>
</evidence>
<name>A0AA39MF88_9AGAR</name>